<comment type="caution">
    <text evidence="1">The sequence shown here is derived from an EMBL/GenBank/DDBJ whole genome shotgun (WGS) entry which is preliminary data.</text>
</comment>
<dbReference type="AlphaFoldDB" id="A0A8X6KR27"/>
<dbReference type="EMBL" id="BMAO01032290">
    <property type="protein sequence ID" value="GFQ81201.1"/>
    <property type="molecule type" value="Genomic_DNA"/>
</dbReference>
<feature type="non-terminal residue" evidence="1">
    <location>
        <position position="1"/>
    </location>
</feature>
<proteinExistence type="predicted"/>
<evidence type="ECO:0000313" key="1">
    <source>
        <dbReference type="EMBL" id="GFQ81201.1"/>
    </source>
</evidence>
<organism evidence="1 2">
    <name type="scientific">Trichonephila clavata</name>
    <name type="common">Joro spider</name>
    <name type="synonym">Nephila clavata</name>
    <dbReference type="NCBI Taxonomy" id="2740835"/>
    <lineage>
        <taxon>Eukaryota</taxon>
        <taxon>Metazoa</taxon>
        <taxon>Ecdysozoa</taxon>
        <taxon>Arthropoda</taxon>
        <taxon>Chelicerata</taxon>
        <taxon>Arachnida</taxon>
        <taxon>Araneae</taxon>
        <taxon>Araneomorphae</taxon>
        <taxon>Entelegynae</taxon>
        <taxon>Araneoidea</taxon>
        <taxon>Nephilidae</taxon>
        <taxon>Trichonephila</taxon>
    </lineage>
</organism>
<gene>
    <name evidence="1" type="ORF">TNCT_202571</name>
</gene>
<accession>A0A8X6KR27</accession>
<keyword evidence="2" id="KW-1185">Reference proteome</keyword>
<reference evidence="1" key="1">
    <citation type="submission" date="2020-07" db="EMBL/GenBank/DDBJ databases">
        <title>Multicomponent nature underlies the extraordinary mechanical properties of spider dragline silk.</title>
        <authorList>
            <person name="Kono N."/>
            <person name="Nakamura H."/>
            <person name="Mori M."/>
            <person name="Yoshida Y."/>
            <person name="Ohtoshi R."/>
            <person name="Malay A.D."/>
            <person name="Moran D.A.P."/>
            <person name="Tomita M."/>
            <person name="Numata K."/>
            <person name="Arakawa K."/>
        </authorList>
    </citation>
    <scope>NUCLEOTIDE SEQUENCE</scope>
</reference>
<name>A0A8X6KR27_TRICU</name>
<dbReference type="Proteomes" id="UP000887116">
    <property type="component" value="Unassembled WGS sequence"/>
</dbReference>
<sequence>MFESHGFSAGLDIPSGVPDLDQLATEADLEEIIPRNTKVSFQLIHGDRGFSTALPRTNPVQTLTTIRAGLDIPSGVPDLDQLATEADLEEIIP</sequence>
<evidence type="ECO:0000313" key="2">
    <source>
        <dbReference type="Proteomes" id="UP000887116"/>
    </source>
</evidence>
<protein>
    <submittedName>
        <fullName evidence="1">Uncharacterized protein</fullName>
    </submittedName>
</protein>